<name>A0ABU3FRV1_9ENTE</name>
<evidence type="ECO:0000313" key="2">
    <source>
        <dbReference type="Proteomes" id="UP001265301"/>
    </source>
</evidence>
<keyword evidence="2" id="KW-1185">Reference proteome</keyword>
<proteinExistence type="predicted"/>
<organism evidence="1 2">
    <name type="scientific">Enterococcus viikkiensis</name>
    <dbReference type="NCBI Taxonomy" id="930854"/>
    <lineage>
        <taxon>Bacteria</taxon>
        <taxon>Bacillati</taxon>
        <taxon>Bacillota</taxon>
        <taxon>Bacilli</taxon>
        <taxon>Lactobacillales</taxon>
        <taxon>Enterococcaceae</taxon>
        <taxon>Enterococcus</taxon>
    </lineage>
</organism>
<sequence>MSKKIDYFLIAILIFLFLVLPEKTEAAELQLTPSIGAQSKFPASPAGLQELLWAIYQTDPKQSYTIQLERSLDLTGTAVGTPEIQENPALETINFASVPNSLTFKGSDQAVILSLPESCFFGQDLELNQLMLQAPKIYGNGHSLIFESIQHFGKTELFGGSNHDLVGNPRMIFNQVIGGEWQICGGNESGNLTGTVETKIMNLTGQLTRLCGGSLSGMISGDVTTEIKGLNGVLVDYYGGGIGTVAEPVTVNGTISNHINGASTDFVLGNYYGGVAFGKTGPIQNRLNGIGNFSTKGNLIGGSQTGEMKGVSQAITTQIDTSQFLSGERNFVGGNQFSGVITGAIDNQILAGSFDRGSFMRIDGAGGMDIEKASLTNAVNFPPSVELADPLNVTVEEAAYDQLTAAERFATAREKTAFYVAGDVTTRLFGGCVSDGAGRDKNICGAGFAGLVNGKVQLILGENGLVYSKRWGQRAQELGINPNFLPDSLSAGSNYGFNVAAGGGDNKNNWENTLYVKGTTQLAMKQALVNFAYGGSFSGILDGTSEANLAGGQVSQICGAGQTSYRIYGDSSLKISGGKVETYAVAGGRLDRRLIGNLRTEISGGEFEGLIAATFGANSNHLIDGNATTIITGGRIKKGKADTQIIGGLANEGMISGNVSLVIKDTVELDTGISISAARPKKATQKNSIGGVNKRVSLEIDTNKAFSEIELLGDEGTAAKELISPQLELIVKAPNGHFSLIQGMLQNSYAGRLLHEVILDVEAAGSIKKMIGSGDPTFSNRLIANSTAEILLQLSASQKELAVEEIYNFTQATVLENSRISLQTMKNAYGATNENFATHYHQFGELTLSERACLAVNELKTGSLVAEKTAELHSPAEASAIHLRKFAPTTKLTWRPLNEKLPQKINGTYFDQQKGLAIMQFAGTESLLTPLNFIGFDAAGHVYTGDTNGELGLAVAATIINYQAVDQQGKIIHDLPLQPNNQPLPLKIWGTGDEHSGELIIPGETKLQPTVYFVGKDDSSFQQAEIHGSDGTMKQISESSWQPIESYYYQVSATYMPMSGTLKLVSVPSEINFGQQSIGHTTRFYPKIKGELIIEDTRQNQRPWQLTLQADASEIGELFFQESETSYPLNEEISVFNQTGSLRTDFDDWNQKKGIFLTVPQGRQKLGKHLLTFHWRLTSKVG</sequence>
<reference evidence="1 2" key="1">
    <citation type="submission" date="2023-03" db="EMBL/GenBank/DDBJ databases">
        <authorList>
            <person name="Shen W."/>
            <person name="Cai J."/>
        </authorList>
    </citation>
    <scope>NUCLEOTIDE SEQUENCE [LARGE SCALE GENOMIC DNA]</scope>
    <source>
        <strain evidence="1 2">B101</strain>
    </source>
</reference>
<accession>A0ABU3FRV1</accession>
<evidence type="ECO:0000313" key="1">
    <source>
        <dbReference type="EMBL" id="MDT2828402.1"/>
    </source>
</evidence>
<gene>
    <name evidence="1" type="ORF">P7H59_08010</name>
</gene>
<dbReference type="EMBL" id="JARQBN010000013">
    <property type="protein sequence ID" value="MDT2828402.1"/>
    <property type="molecule type" value="Genomic_DNA"/>
</dbReference>
<comment type="caution">
    <text evidence="1">The sequence shown here is derived from an EMBL/GenBank/DDBJ whole genome shotgun (WGS) entry which is preliminary data.</text>
</comment>
<dbReference type="Proteomes" id="UP001265301">
    <property type="component" value="Unassembled WGS sequence"/>
</dbReference>
<dbReference type="RefSeq" id="WP_311819185.1">
    <property type="nucleotide sequence ID" value="NZ_JARQBN010000013.1"/>
</dbReference>
<evidence type="ECO:0008006" key="3">
    <source>
        <dbReference type="Google" id="ProtNLM"/>
    </source>
</evidence>
<protein>
    <recommendedName>
        <fullName evidence="3">WxL domain-containing protein</fullName>
    </recommendedName>
</protein>